<dbReference type="Pfam" id="PF12898">
    <property type="entry name" value="Stc1"/>
    <property type="match status" value="1"/>
</dbReference>
<feature type="region of interest" description="Disordered" evidence="1">
    <location>
        <begin position="68"/>
        <end position="99"/>
    </location>
</feature>
<feature type="compositionally biased region" description="Polar residues" evidence="1">
    <location>
        <begin position="146"/>
        <end position="169"/>
    </location>
</feature>
<feature type="region of interest" description="Disordered" evidence="1">
    <location>
        <begin position="143"/>
        <end position="273"/>
    </location>
</feature>
<gene>
    <name evidence="3" type="ORF">NEMBOFW57_004417</name>
</gene>
<dbReference type="EMBL" id="JAHCVI010000001">
    <property type="protein sequence ID" value="KAG7294346.1"/>
    <property type="molecule type" value="Genomic_DNA"/>
</dbReference>
<feature type="compositionally biased region" description="Acidic residues" evidence="1">
    <location>
        <begin position="258"/>
        <end position="273"/>
    </location>
</feature>
<evidence type="ECO:0000259" key="2">
    <source>
        <dbReference type="Pfam" id="PF12898"/>
    </source>
</evidence>
<accession>A0AAD4I444</accession>
<keyword evidence="4" id="KW-1185">Reference proteome</keyword>
<evidence type="ECO:0000313" key="3">
    <source>
        <dbReference type="EMBL" id="KAG7294346.1"/>
    </source>
</evidence>
<protein>
    <recommendedName>
        <fullName evidence="2">Stc1 domain-containing protein</fullName>
    </recommendedName>
</protein>
<evidence type="ECO:0000313" key="4">
    <source>
        <dbReference type="Proteomes" id="UP001197093"/>
    </source>
</evidence>
<sequence>MAERLRCESGEWKTRNQFSKSSLAKYDQAVFSGTASSSKTGIRCLEHANKQDLEYRCKGPCGRRRELGRFSKSSRRSGKYIKTENGETLPPPGSQLSAEELGTRIPHPAHLRDDMIFQHNSHNESDDTESTVATDDSASVVPSAMSGLSLSDQPSAASESFVNEATTTDGSEHDELAPPHLQRPRPRAQPVSFNAWGPNGEYQRMVKTPTVVTSSTRDEPLPPRQPLPETRGRGGWAKVPSRKQPPQLPDYLKYDIPTVDDDDDDDEDSDDDF</sequence>
<name>A0AAD4I444_9PEZI</name>
<evidence type="ECO:0000256" key="1">
    <source>
        <dbReference type="SAM" id="MobiDB-lite"/>
    </source>
</evidence>
<dbReference type="AlphaFoldDB" id="A0AAD4I444"/>
<reference evidence="3" key="1">
    <citation type="submission" date="2023-02" db="EMBL/GenBank/DDBJ databases">
        <authorList>
            <person name="Palmer J.M."/>
        </authorList>
    </citation>
    <scope>NUCLEOTIDE SEQUENCE</scope>
    <source>
        <strain evidence="3">FW57</strain>
    </source>
</reference>
<dbReference type="InterPro" id="IPR024630">
    <property type="entry name" value="Stc1"/>
</dbReference>
<dbReference type="Proteomes" id="UP001197093">
    <property type="component" value="Unassembled WGS sequence"/>
</dbReference>
<organism evidence="3 4">
    <name type="scientific">Staphylotrichum longicolle</name>
    <dbReference type="NCBI Taxonomy" id="669026"/>
    <lineage>
        <taxon>Eukaryota</taxon>
        <taxon>Fungi</taxon>
        <taxon>Dikarya</taxon>
        <taxon>Ascomycota</taxon>
        <taxon>Pezizomycotina</taxon>
        <taxon>Sordariomycetes</taxon>
        <taxon>Sordariomycetidae</taxon>
        <taxon>Sordariales</taxon>
        <taxon>Chaetomiaceae</taxon>
        <taxon>Staphylotrichum</taxon>
    </lineage>
</organism>
<proteinExistence type="predicted"/>
<feature type="domain" description="Stc1" evidence="2">
    <location>
        <begin position="6"/>
        <end position="77"/>
    </location>
</feature>
<comment type="caution">
    <text evidence="3">The sequence shown here is derived from an EMBL/GenBank/DDBJ whole genome shotgun (WGS) entry which is preliminary data.</text>
</comment>